<gene>
    <name evidence="2" type="ORF">GCM10009066_06800</name>
</gene>
<accession>A0AAV3S5J1</accession>
<comment type="caution">
    <text evidence="2">The sequence shown here is derived from an EMBL/GenBank/DDBJ whole genome shotgun (WGS) entry which is preliminary data.</text>
</comment>
<feature type="transmembrane region" description="Helical" evidence="1">
    <location>
        <begin position="75"/>
        <end position="95"/>
    </location>
</feature>
<feature type="transmembrane region" description="Helical" evidence="1">
    <location>
        <begin position="116"/>
        <end position="135"/>
    </location>
</feature>
<feature type="transmembrane region" description="Helical" evidence="1">
    <location>
        <begin position="41"/>
        <end position="63"/>
    </location>
</feature>
<keyword evidence="1" id="KW-0472">Membrane</keyword>
<name>A0AAV3S5J1_9EURY</name>
<feature type="transmembrane region" description="Helical" evidence="1">
    <location>
        <begin position="275"/>
        <end position="293"/>
    </location>
</feature>
<feature type="transmembrane region" description="Helical" evidence="1">
    <location>
        <begin position="141"/>
        <end position="159"/>
    </location>
</feature>
<feature type="transmembrane region" description="Helical" evidence="1">
    <location>
        <begin position="6"/>
        <end position="29"/>
    </location>
</feature>
<evidence type="ECO:0000256" key="1">
    <source>
        <dbReference type="SAM" id="Phobius"/>
    </source>
</evidence>
<proteinExistence type="predicted"/>
<evidence type="ECO:0000313" key="2">
    <source>
        <dbReference type="EMBL" id="GAA0294950.1"/>
    </source>
</evidence>
<sequence>MSLLGSLTALLVVSVLVYAVARLYGAAVHGSESALTRLRRALYVGFVVVTLMAFVATVGAGGFDAFGDGALGDLLTLLSMAGAVVVADLAYYLGLWPAIRATRDLDASTAWAAARVGRWLAALFGAFALALYALGHVPVGSAWGVLALGAGIALLVYAASGQLIRVSQSTRDPEEGERERIRAACERVGLDPRSVHVIESETTRWAGVLVRGPPRFRTFLVGSHLLAAYDADALTAQVARAAGRARRGYVESRFGAALGLVAAVVGLLAPVGDALAGVLVGGGLVLGIALLWYGRRVVYAADADAAAATDPATVAETYRTVADDAGRSLDGGGRIRRVLRVRPSLRSRIARLEERAD</sequence>
<evidence type="ECO:0008006" key="4">
    <source>
        <dbReference type="Google" id="ProtNLM"/>
    </source>
</evidence>
<dbReference type="EMBL" id="BAAABL010000033">
    <property type="protein sequence ID" value="GAA0294950.1"/>
    <property type="molecule type" value="Genomic_DNA"/>
</dbReference>
<evidence type="ECO:0000313" key="3">
    <source>
        <dbReference type="Proteomes" id="UP001500837"/>
    </source>
</evidence>
<protein>
    <recommendedName>
        <fullName evidence="4">Peptidase</fullName>
    </recommendedName>
</protein>
<dbReference type="RefSeq" id="WP_211311644.1">
    <property type="nucleotide sequence ID" value="NZ_BAAABL010000033.1"/>
</dbReference>
<feature type="transmembrane region" description="Helical" evidence="1">
    <location>
        <begin position="250"/>
        <end position="269"/>
    </location>
</feature>
<dbReference type="Proteomes" id="UP001500837">
    <property type="component" value="Unassembled WGS sequence"/>
</dbReference>
<dbReference type="AlphaFoldDB" id="A0AAV3S5J1"/>
<organism evidence="2 3">
    <name type="scientific">Halarchaeum salinum</name>
    <dbReference type="NCBI Taxonomy" id="489912"/>
    <lineage>
        <taxon>Archaea</taxon>
        <taxon>Methanobacteriati</taxon>
        <taxon>Methanobacteriota</taxon>
        <taxon>Stenosarchaea group</taxon>
        <taxon>Halobacteria</taxon>
        <taxon>Halobacteriales</taxon>
        <taxon>Halobacteriaceae</taxon>
    </lineage>
</organism>
<keyword evidence="1" id="KW-1133">Transmembrane helix</keyword>
<keyword evidence="3" id="KW-1185">Reference proteome</keyword>
<reference evidence="2 3" key="1">
    <citation type="journal article" date="2019" name="Int. J. Syst. Evol. Microbiol.">
        <title>The Global Catalogue of Microorganisms (GCM) 10K type strain sequencing project: providing services to taxonomists for standard genome sequencing and annotation.</title>
        <authorList>
            <consortium name="The Broad Institute Genomics Platform"/>
            <consortium name="The Broad Institute Genome Sequencing Center for Infectious Disease"/>
            <person name="Wu L."/>
            <person name="Ma J."/>
        </authorList>
    </citation>
    <scope>NUCLEOTIDE SEQUENCE [LARGE SCALE GENOMIC DNA]</scope>
    <source>
        <strain evidence="2 3">JCM 16330</strain>
    </source>
</reference>
<keyword evidence="1" id="KW-0812">Transmembrane</keyword>